<name>A0A7X2D170_9LACT</name>
<dbReference type="Proteomes" id="UP000439550">
    <property type="component" value="Unassembled WGS sequence"/>
</dbReference>
<reference evidence="1 2" key="1">
    <citation type="submission" date="2019-10" db="EMBL/GenBank/DDBJ databases">
        <authorList>
            <person name="Dong K."/>
        </authorList>
    </citation>
    <scope>NUCLEOTIDE SEQUENCE [LARGE SCALE GENOMIC DNA]</scope>
    <source>
        <strain evidence="1 2">DSM 28960</strain>
    </source>
</reference>
<keyword evidence="2" id="KW-1185">Reference proteome</keyword>
<sequence length="88" mass="10119">MKIIKAVHVDGIDKKRRYWIVPEHLKAIRLKRGDEAIVNTSQGQAKVRIVGVTNSKEGFIYWKKENARGKFQVTQEVVKFCDKAPLNP</sequence>
<comment type="caution">
    <text evidence="1">The sequence shown here is derived from an EMBL/GenBank/DDBJ whole genome shotgun (WGS) entry which is preliminary data.</text>
</comment>
<organism evidence="1 2">
    <name type="scientific">Lactococcus hircilactis</name>
    <dbReference type="NCBI Taxonomy" id="1494462"/>
    <lineage>
        <taxon>Bacteria</taxon>
        <taxon>Bacillati</taxon>
        <taxon>Bacillota</taxon>
        <taxon>Bacilli</taxon>
        <taxon>Lactobacillales</taxon>
        <taxon>Streptococcaceae</taxon>
        <taxon>Lactococcus</taxon>
    </lineage>
</organism>
<dbReference type="OrthoDB" id="2242511at2"/>
<protein>
    <submittedName>
        <fullName evidence="1">Uncharacterized protein</fullName>
    </submittedName>
</protein>
<dbReference type="RefSeq" id="WP_153496930.1">
    <property type="nucleotide sequence ID" value="NZ_CBCRWP010000016.1"/>
</dbReference>
<proteinExistence type="predicted"/>
<dbReference type="AlphaFoldDB" id="A0A7X2D170"/>
<accession>A0A7X2D170</accession>
<gene>
    <name evidence="1" type="ORF">GHI93_10055</name>
</gene>
<dbReference type="EMBL" id="WITJ01000014">
    <property type="protein sequence ID" value="MQW40268.1"/>
    <property type="molecule type" value="Genomic_DNA"/>
</dbReference>
<evidence type="ECO:0000313" key="2">
    <source>
        <dbReference type="Proteomes" id="UP000439550"/>
    </source>
</evidence>
<evidence type="ECO:0000313" key="1">
    <source>
        <dbReference type="EMBL" id="MQW40268.1"/>
    </source>
</evidence>